<evidence type="ECO:0000313" key="1">
    <source>
        <dbReference type="EMBL" id="CAK9143806.1"/>
    </source>
</evidence>
<sequence length="103" mass="10909">MARSLVQCKSEEPLVASSCPHELSTAHNVVFFLRCDGAFKNGKVAIGVILHGSNEMMVDGIAKKIPSVSSLFSETAAIRDACLLASATDLLDATVVSDNLEMI</sequence>
<organism evidence="1 2">
    <name type="scientific">Ilex paraguariensis</name>
    <name type="common">yerba mate</name>
    <dbReference type="NCBI Taxonomy" id="185542"/>
    <lineage>
        <taxon>Eukaryota</taxon>
        <taxon>Viridiplantae</taxon>
        <taxon>Streptophyta</taxon>
        <taxon>Embryophyta</taxon>
        <taxon>Tracheophyta</taxon>
        <taxon>Spermatophyta</taxon>
        <taxon>Magnoliopsida</taxon>
        <taxon>eudicotyledons</taxon>
        <taxon>Gunneridae</taxon>
        <taxon>Pentapetalae</taxon>
        <taxon>asterids</taxon>
        <taxon>campanulids</taxon>
        <taxon>Aquifoliales</taxon>
        <taxon>Aquifoliaceae</taxon>
        <taxon>Ilex</taxon>
    </lineage>
</organism>
<feature type="non-terminal residue" evidence="1">
    <location>
        <position position="103"/>
    </location>
</feature>
<evidence type="ECO:0008006" key="3">
    <source>
        <dbReference type="Google" id="ProtNLM"/>
    </source>
</evidence>
<dbReference type="Proteomes" id="UP001642360">
    <property type="component" value="Unassembled WGS sequence"/>
</dbReference>
<comment type="caution">
    <text evidence="1">The sequence shown here is derived from an EMBL/GenBank/DDBJ whole genome shotgun (WGS) entry which is preliminary data.</text>
</comment>
<reference evidence="1 2" key="1">
    <citation type="submission" date="2024-02" db="EMBL/GenBank/DDBJ databases">
        <authorList>
            <person name="Vignale AGUSTIN F."/>
            <person name="Sosa J E."/>
            <person name="Modenutti C."/>
        </authorList>
    </citation>
    <scope>NUCLEOTIDE SEQUENCE [LARGE SCALE GENOMIC DNA]</scope>
</reference>
<accession>A0ABC8RFQ6</accession>
<protein>
    <recommendedName>
        <fullName evidence="3">RNase H type-1 domain-containing protein</fullName>
    </recommendedName>
</protein>
<proteinExistence type="predicted"/>
<dbReference type="AlphaFoldDB" id="A0ABC8RFQ6"/>
<gene>
    <name evidence="1" type="ORF">ILEXP_LOCUS11543</name>
</gene>
<keyword evidence="2" id="KW-1185">Reference proteome</keyword>
<dbReference type="EMBL" id="CAUOFW020001336">
    <property type="protein sequence ID" value="CAK9143806.1"/>
    <property type="molecule type" value="Genomic_DNA"/>
</dbReference>
<evidence type="ECO:0000313" key="2">
    <source>
        <dbReference type="Proteomes" id="UP001642360"/>
    </source>
</evidence>
<name>A0ABC8RFQ6_9AQUA</name>